<evidence type="ECO:0000259" key="7">
    <source>
        <dbReference type="Pfam" id="PF03633"/>
    </source>
</evidence>
<dbReference type="PANTHER" id="PTHR11051:SF8">
    <property type="entry name" value="PROTEIN-GLUCOSYLGALACTOSYLHYDROXYLYSINE GLUCOSIDASE"/>
    <property type="match status" value="1"/>
</dbReference>
<keyword evidence="3" id="KW-0808">Transferase</keyword>
<organism evidence="9 10">
    <name type="scientific">Streptomyces johnsoniae</name>
    <dbReference type="NCBI Taxonomy" id="3075532"/>
    <lineage>
        <taxon>Bacteria</taxon>
        <taxon>Bacillati</taxon>
        <taxon>Actinomycetota</taxon>
        <taxon>Actinomycetes</taxon>
        <taxon>Kitasatosporales</taxon>
        <taxon>Streptomycetaceae</taxon>
        <taxon>Streptomyces</taxon>
    </lineage>
</organism>
<keyword evidence="10" id="KW-1185">Reference proteome</keyword>
<feature type="region of interest" description="Disordered" evidence="5">
    <location>
        <begin position="411"/>
        <end position="430"/>
    </location>
</feature>
<keyword evidence="4" id="KW-0326">Glycosidase</keyword>
<proteinExistence type="inferred from homology"/>
<evidence type="ECO:0000256" key="1">
    <source>
        <dbReference type="ARBA" id="ARBA00006768"/>
    </source>
</evidence>
<dbReference type="InterPro" id="IPR005195">
    <property type="entry name" value="Glyco_hydro_65_M"/>
</dbReference>
<dbReference type="InterPro" id="IPR037018">
    <property type="entry name" value="GH65_N"/>
</dbReference>
<gene>
    <name evidence="9" type="ORF">RM779_15155</name>
</gene>
<evidence type="ECO:0000256" key="3">
    <source>
        <dbReference type="ARBA" id="ARBA00022679"/>
    </source>
</evidence>
<dbReference type="Pfam" id="PF03633">
    <property type="entry name" value="Glyco_hydro_65C"/>
    <property type="match status" value="1"/>
</dbReference>
<dbReference type="GO" id="GO:0016787">
    <property type="term" value="F:hydrolase activity"/>
    <property type="evidence" value="ECO:0007669"/>
    <property type="project" value="UniProtKB-KW"/>
</dbReference>
<dbReference type="InterPro" id="IPR011013">
    <property type="entry name" value="Gal_mutarotase_sf_dom"/>
</dbReference>
<dbReference type="InterPro" id="IPR017045">
    <property type="entry name" value="Malt_Pase/Glycosyl_Hdrlase"/>
</dbReference>
<feature type="domain" description="Glycoside hydrolase family 65 N-terminal" evidence="8">
    <location>
        <begin position="8"/>
        <end position="277"/>
    </location>
</feature>
<evidence type="ECO:0000256" key="4">
    <source>
        <dbReference type="ARBA" id="ARBA00023295"/>
    </source>
</evidence>
<evidence type="ECO:0000256" key="5">
    <source>
        <dbReference type="SAM" id="MobiDB-lite"/>
    </source>
</evidence>
<evidence type="ECO:0000313" key="9">
    <source>
        <dbReference type="EMBL" id="MDT0443919.1"/>
    </source>
</evidence>
<protein>
    <submittedName>
        <fullName evidence="9">Glycoside hydrolase family 65 protein</fullName>
    </submittedName>
</protein>
<comment type="caution">
    <text evidence="9">The sequence shown here is derived from an EMBL/GenBank/DDBJ whole genome shotgun (WGS) entry which is preliminary data.</text>
</comment>
<dbReference type="Pfam" id="PF03632">
    <property type="entry name" value="Glyco_hydro_65m"/>
    <property type="match status" value="1"/>
</dbReference>
<dbReference type="SUPFAM" id="SSF74650">
    <property type="entry name" value="Galactose mutarotase-like"/>
    <property type="match status" value="1"/>
</dbReference>
<dbReference type="SUPFAM" id="SSF48208">
    <property type="entry name" value="Six-hairpin glycosidases"/>
    <property type="match status" value="1"/>
</dbReference>
<feature type="domain" description="Glycoside hydrolase family 65 central catalytic" evidence="6">
    <location>
        <begin position="329"/>
        <end position="725"/>
    </location>
</feature>
<name>A0ABU2S4K5_9ACTN</name>
<keyword evidence="2" id="KW-0328">Glycosyltransferase</keyword>
<evidence type="ECO:0000259" key="8">
    <source>
        <dbReference type="Pfam" id="PF03636"/>
    </source>
</evidence>
<dbReference type="PIRSF" id="PIRSF036289">
    <property type="entry name" value="Glycosyl_hydrolase_malt_phosph"/>
    <property type="match status" value="1"/>
</dbReference>
<evidence type="ECO:0000313" key="10">
    <source>
        <dbReference type="Proteomes" id="UP001183615"/>
    </source>
</evidence>
<dbReference type="InterPro" id="IPR005196">
    <property type="entry name" value="Glyco_hydro_65_N"/>
</dbReference>
<evidence type="ECO:0000256" key="2">
    <source>
        <dbReference type="ARBA" id="ARBA00022676"/>
    </source>
</evidence>
<dbReference type="Proteomes" id="UP001183615">
    <property type="component" value="Unassembled WGS sequence"/>
</dbReference>
<comment type="similarity">
    <text evidence="1">Belongs to the glycosyl hydrolase 65 family.</text>
</comment>
<dbReference type="PANTHER" id="PTHR11051">
    <property type="entry name" value="GLYCOSYL HYDROLASE-RELATED"/>
    <property type="match status" value="1"/>
</dbReference>
<dbReference type="RefSeq" id="WP_311618220.1">
    <property type="nucleotide sequence ID" value="NZ_JAVREV010000007.1"/>
</dbReference>
<dbReference type="InterPro" id="IPR008928">
    <property type="entry name" value="6-hairpin_glycosidase_sf"/>
</dbReference>
<feature type="domain" description="Glycoside hydrolase family 65 C-terminal" evidence="7">
    <location>
        <begin position="735"/>
        <end position="789"/>
    </location>
</feature>
<sequence length="817" mass="91369">MAEWTWEYEGYDPRTERLREALCTLGNGYFATRGAAPETVAGPAHYPGTYAAGVYNRLTTTLAGRDLEHEDVVNLPNWPAFRFRPHPDEGPDGTWFTPDDDPAGLLRYRQTLDLRRGTLSRSVRFRDPHGRHLGVEQSRLVHMADPHLAALRTTFTAEDWSGTIEVDSALDGTAARNTGVARYRDLASSHLTHMSTGDEEPDIVWLRCRTRASDVRVVMAARTRAGADAGADADADGPAPEVRTRLTDSRAEQRLRLPIGPGRPVTVEKTVALHTSKDAAISSPLGAAVERLRRAPDFAGLLDTHTAAWERLWRRADLEVPGESGHILRLHLFHLLQTLSPEHTADLDVGVPARGLHGEAYRGHVFWDELFVLPYLNLHFPELSRSLMTYRYRRLPAACRAARDAGREGAMYPWQSGSDGREETPEVHLNPRSGRWLPDNSRLQHHVGSAVAYNVWRYGQATGDTEFTHTRGAEMMFQIARFWAACAAYDGARERYRIRRVVGPDEYHEGYPDAPEPGLDDNAYTNVTAAWVLARALDLAHTLPASRRRELFARIRLEPAELDRWDDVSRRLLVPFHRGVISQFDGYGELRELDWEGYRQRYGDIRRLDRLLEAEGDTVNRYQASKQADVLMLGYLFSPGELAELFARLGYEVDDAAWRRTVDYYLARTSHGSTLSGVVHAWVLARVRHGEAWTHLKEALASDVSDLQGGTTAEGIHLGAMAGTLDLVQRGLAGLQTREGALWLDPAPVPELSAFGFSVRHRGVAVRVRMKPGQLWIGVPRGEETSVRVVLAEDSVDIAPGEERLLPLPHEPHQPGS</sequence>
<accession>A0ABU2S4K5</accession>
<dbReference type="Gene3D" id="2.70.98.40">
    <property type="entry name" value="Glycoside hydrolase, family 65, N-terminal domain"/>
    <property type="match status" value="1"/>
</dbReference>
<keyword evidence="9" id="KW-0378">Hydrolase</keyword>
<dbReference type="EMBL" id="JAVREV010000007">
    <property type="protein sequence ID" value="MDT0443919.1"/>
    <property type="molecule type" value="Genomic_DNA"/>
</dbReference>
<dbReference type="Gene3D" id="1.50.10.10">
    <property type="match status" value="1"/>
</dbReference>
<reference evidence="10" key="1">
    <citation type="submission" date="2023-07" db="EMBL/GenBank/DDBJ databases">
        <title>30 novel species of actinomycetes from the DSMZ collection.</title>
        <authorList>
            <person name="Nouioui I."/>
        </authorList>
    </citation>
    <scope>NUCLEOTIDE SEQUENCE [LARGE SCALE GENOMIC DNA]</scope>
    <source>
        <strain evidence="10">DSM 41886</strain>
    </source>
</reference>
<dbReference type="Pfam" id="PF03636">
    <property type="entry name" value="Glyco_hydro_65N"/>
    <property type="match status" value="1"/>
</dbReference>
<dbReference type="InterPro" id="IPR005194">
    <property type="entry name" value="Glyco_hydro_65_C"/>
</dbReference>
<dbReference type="InterPro" id="IPR012341">
    <property type="entry name" value="6hp_glycosidase-like_sf"/>
</dbReference>
<evidence type="ECO:0000259" key="6">
    <source>
        <dbReference type="Pfam" id="PF03632"/>
    </source>
</evidence>